<dbReference type="CDD" id="cd07067">
    <property type="entry name" value="HP_PGM_like"/>
    <property type="match status" value="1"/>
</dbReference>
<protein>
    <submittedName>
        <fullName evidence="1">Histidine phosphatase family protein</fullName>
    </submittedName>
</protein>
<dbReference type="InterPro" id="IPR013078">
    <property type="entry name" value="His_Pase_superF_clade-1"/>
</dbReference>
<accession>A0A9E7DBZ8</accession>
<dbReference type="PANTHER" id="PTHR48100:SF58">
    <property type="entry name" value="PE-PGRS FAMILY PROTEIN PE_PGRS11"/>
    <property type="match status" value="1"/>
</dbReference>
<dbReference type="InterPro" id="IPR029033">
    <property type="entry name" value="His_PPase_superfam"/>
</dbReference>
<dbReference type="Gene3D" id="3.40.50.1240">
    <property type="entry name" value="Phosphoglycerate mutase-like"/>
    <property type="match status" value="1"/>
</dbReference>
<proteinExistence type="predicted"/>
<dbReference type="SUPFAM" id="SSF53254">
    <property type="entry name" value="Phosphoglycerate mutase-like"/>
    <property type="match status" value="1"/>
</dbReference>
<sequence>MQLILIRHGQTEANLLRALDTAIPGAPLTETGQAQAQSLPQRITPLLRGQVSLWVSPILRTRQTIAPLEKALGLQANIRHGLREVIAGELEMRNDDDSVGCYIDTTRAWMTGRMRSRMPAGQSGVETFQRFEAVVREAAASTPQDGTIIITAHGTILRLFGCVGTHGADPNWLCNQPIANTGICIAQGNLLQGWDLKVWNNGQWVADNYHGPIPTGYEGATSSLAN</sequence>
<dbReference type="KEGG" id="agh:M3I41_05060"/>
<dbReference type="InterPro" id="IPR050275">
    <property type="entry name" value="PGM_Phosphatase"/>
</dbReference>
<dbReference type="SMART" id="SM00855">
    <property type="entry name" value="PGAM"/>
    <property type="match status" value="1"/>
</dbReference>
<dbReference type="EMBL" id="CP097095">
    <property type="protein sequence ID" value="UQF78989.1"/>
    <property type="molecule type" value="Genomic_DNA"/>
</dbReference>
<organism evidence="1 2">
    <name type="scientific">Actinomyces graevenitzii</name>
    <dbReference type="NCBI Taxonomy" id="55565"/>
    <lineage>
        <taxon>Bacteria</taxon>
        <taxon>Bacillati</taxon>
        <taxon>Actinomycetota</taxon>
        <taxon>Actinomycetes</taxon>
        <taxon>Actinomycetales</taxon>
        <taxon>Actinomycetaceae</taxon>
        <taxon>Actinomyces</taxon>
    </lineage>
</organism>
<dbReference type="Proteomes" id="UP000830236">
    <property type="component" value="Chromosome"/>
</dbReference>
<evidence type="ECO:0000313" key="1">
    <source>
        <dbReference type="EMBL" id="UQF78989.1"/>
    </source>
</evidence>
<dbReference type="PROSITE" id="PS00175">
    <property type="entry name" value="PG_MUTASE"/>
    <property type="match status" value="1"/>
</dbReference>
<dbReference type="AlphaFoldDB" id="A0A9E7DBZ8"/>
<evidence type="ECO:0000313" key="2">
    <source>
        <dbReference type="Proteomes" id="UP000830236"/>
    </source>
</evidence>
<name>A0A9E7DBZ8_9ACTO</name>
<gene>
    <name evidence="1" type="ORF">M3I41_05060</name>
</gene>
<dbReference type="GO" id="GO:0005737">
    <property type="term" value="C:cytoplasm"/>
    <property type="evidence" value="ECO:0007669"/>
    <property type="project" value="TreeGrafter"/>
</dbReference>
<reference evidence="1" key="1">
    <citation type="submission" date="2022-05" db="EMBL/GenBank/DDBJ databases">
        <title>Using nanopore sequencing to obtain complete genomes from saliva samples.</title>
        <authorList>
            <person name="Baker J.L."/>
        </authorList>
    </citation>
    <scope>NUCLEOTIDE SEQUENCE</scope>
    <source>
        <strain evidence="1">JCVI-JB-Ag32</strain>
    </source>
</reference>
<dbReference type="PANTHER" id="PTHR48100">
    <property type="entry name" value="BROAD-SPECIFICITY PHOSPHATASE YOR283W-RELATED"/>
    <property type="match status" value="1"/>
</dbReference>
<dbReference type="GO" id="GO:0016791">
    <property type="term" value="F:phosphatase activity"/>
    <property type="evidence" value="ECO:0007669"/>
    <property type="project" value="TreeGrafter"/>
</dbReference>
<dbReference type="InterPro" id="IPR001345">
    <property type="entry name" value="PG/BPGM_mutase_AS"/>
</dbReference>
<dbReference type="Pfam" id="PF00300">
    <property type="entry name" value="His_Phos_1"/>
    <property type="match status" value="1"/>
</dbReference>